<evidence type="ECO:0000259" key="7">
    <source>
        <dbReference type="PROSITE" id="PS50110"/>
    </source>
</evidence>
<dbReference type="RefSeq" id="WP_191205185.1">
    <property type="nucleotide sequence ID" value="NZ_JACXZA010000005.1"/>
</dbReference>
<dbReference type="Gene3D" id="1.25.40.10">
    <property type="entry name" value="Tetratricopeptide repeat domain"/>
    <property type="match status" value="1"/>
</dbReference>
<dbReference type="InterPro" id="IPR011990">
    <property type="entry name" value="TPR-like_helical_dom_sf"/>
</dbReference>
<dbReference type="InterPro" id="IPR051677">
    <property type="entry name" value="AfsR-DnrI-RedD_regulator"/>
</dbReference>
<sequence length="374" mass="43515">MNVMIIDDERIALNYLERQLSTFPSVSIVGAYMNPLLAIDAVRSNRPDAVFLDIDLPEMNGIELAERILEVDPSIQVVFVTAYNQFAVHAFEISAIDYIMKPYEAGRLQKTIQRISERRNLQIEDTPDETLLKVRVMRQLTLATVSGLTKPLNWRTVKAAELFLYLLQNRGLLVRKSTIIDQLWPTHDTDKAYSLLYSAVYQIRKTLADFSEHFQIVNQSEGYMLTLHNVWLDADDWLKQLDELPELDEHSIAAHESVMSEYTGDYLRSYDYLWAEGERERLIMKWLLLAHRIGQWHVDNGNPEKALTVYSEICHRYPTAEDAHYNVMRIYASMGKHAAVNQHYEQLCSIMTEELDVSPSGYIREWFDHYMQQS</sequence>
<dbReference type="InterPro" id="IPR011006">
    <property type="entry name" value="CheY-like_superfamily"/>
</dbReference>
<keyword evidence="6" id="KW-0597">Phosphoprotein</keyword>
<organism evidence="8 9">
    <name type="scientific">Paenibacillus terricola</name>
    <dbReference type="NCBI Taxonomy" id="2763503"/>
    <lineage>
        <taxon>Bacteria</taxon>
        <taxon>Bacillati</taxon>
        <taxon>Bacillota</taxon>
        <taxon>Bacilli</taxon>
        <taxon>Bacillales</taxon>
        <taxon>Paenibacillaceae</taxon>
        <taxon>Paenibacillus</taxon>
    </lineage>
</organism>
<dbReference type="PROSITE" id="PS50110">
    <property type="entry name" value="RESPONSE_REGULATORY"/>
    <property type="match status" value="1"/>
</dbReference>
<dbReference type="SMART" id="SM00448">
    <property type="entry name" value="REC"/>
    <property type="match status" value="1"/>
</dbReference>
<dbReference type="InterPro" id="IPR001789">
    <property type="entry name" value="Sig_transdc_resp-reg_receiver"/>
</dbReference>
<keyword evidence="4" id="KW-0238">DNA-binding</keyword>
<reference evidence="8 9" key="1">
    <citation type="submission" date="2020-09" db="EMBL/GenBank/DDBJ databases">
        <title>Paenibacillus sp. strain PR3 16S rRNA gene Genome sequencing and assembly.</title>
        <authorList>
            <person name="Kim J."/>
        </authorList>
    </citation>
    <scope>NUCLEOTIDE SEQUENCE [LARGE SCALE GENOMIC DNA]</scope>
    <source>
        <strain evidence="8 9">PR3</strain>
    </source>
</reference>
<dbReference type="Pfam" id="PF03704">
    <property type="entry name" value="BTAD"/>
    <property type="match status" value="1"/>
</dbReference>
<dbReference type="PANTHER" id="PTHR35807:SF2">
    <property type="entry name" value="TRANSCRIPTIONAL ACTIVATOR DOMAIN"/>
    <property type="match status" value="1"/>
</dbReference>
<evidence type="ECO:0000256" key="1">
    <source>
        <dbReference type="ARBA" id="ARBA00005820"/>
    </source>
</evidence>
<proteinExistence type="inferred from homology"/>
<dbReference type="Gene3D" id="3.40.50.2300">
    <property type="match status" value="1"/>
</dbReference>
<keyword evidence="2" id="KW-0902">Two-component regulatory system</keyword>
<feature type="modified residue" description="4-aspartylphosphate" evidence="6">
    <location>
        <position position="53"/>
    </location>
</feature>
<evidence type="ECO:0000256" key="4">
    <source>
        <dbReference type="ARBA" id="ARBA00023125"/>
    </source>
</evidence>
<dbReference type="InterPro" id="IPR005158">
    <property type="entry name" value="BTAD"/>
</dbReference>
<dbReference type="SUPFAM" id="SSF52172">
    <property type="entry name" value="CheY-like"/>
    <property type="match status" value="1"/>
</dbReference>
<keyword evidence="9" id="KW-1185">Reference proteome</keyword>
<evidence type="ECO:0000313" key="8">
    <source>
        <dbReference type="EMBL" id="MBD3920871.1"/>
    </source>
</evidence>
<protein>
    <submittedName>
        <fullName evidence="8">Response regulator</fullName>
    </submittedName>
</protein>
<evidence type="ECO:0000256" key="5">
    <source>
        <dbReference type="ARBA" id="ARBA00023163"/>
    </source>
</evidence>
<dbReference type="Pfam" id="PF00072">
    <property type="entry name" value="Response_reg"/>
    <property type="match status" value="1"/>
</dbReference>
<evidence type="ECO:0000313" key="9">
    <source>
        <dbReference type="Proteomes" id="UP000609346"/>
    </source>
</evidence>
<dbReference type="SUPFAM" id="SSF46894">
    <property type="entry name" value="C-terminal effector domain of the bipartite response regulators"/>
    <property type="match status" value="1"/>
</dbReference>
<evidence type="ECO:0000256" key="3">
    <source>
        <dbReference type="ARBA" id="ARBA00023015"/>
    </source>
</evidence>
<comment type="similarity">
    <text evidence="1">Belongs to the AfsR/DnrI/RedD regulatory family.</text>
</comment>
<dbReference type="PANTHER" id="PTHR35807">
    <property type="entry name" value="TRANSCRIPTIONAL REGULATOR REDD-RELATED"/>
    <property type="match status" value="1"/>
</dbReference>
<dbReference type="Proteomes" id="UP000609346">
    <property type="component" value="Unassembled WGS sequence"/>
</dbReference>
<accession>A0ABR8N0U3</accession>
<dbReference type="SMART" id="SM01043">
    <property type="entry name" value="BTAD"/>
    <property type="match status" value="1"/>
</dbReference>
<comment type="caution">
    <text evidence="8">The sequence shown here is derived from an EMBL/GenBank/DDBJ whole genome shotgun (WGS) entry which is preliminary data.</text>
</comment>
<keyword evidence="5" id="KW-0804">Transcription</keyword>
<gene>
    <name evidence="8" type="ORF">H8B09_19045</name>
</gene>
<dbReference type="SMART" id="SM00862">
    <property type="entry name" value="Trans_reg_C"/>
    <property type="match status" value="1"/>
</dbReference>
<evidence type="ECO:0000256" key="2">
    <source>
        <dbReference type="ARBA" id="ARBA00023012"/>
    </source>
</evidence>
<dbReference type="InterPro" id="IPR036388">
    <property type="entry name" value="WH-like_DNA-bd_sf"/>
</dbReference>
<feature type="domain" description="Response regulatory" evidence="7">
    <location>
        <begin position="2"/>
        <end position="116"/>
    </location>
</feature>
<dbReference type="EMBL" id="JACXZA010000005">
    <property type="protein sequence ID" value="MBD3920871.1"/>
    <property type="molecule type" value="Genomic_DNA"/>
</dbReference>
<keyword evidence="3" id="KW-0805">Transcription regulation</keyword>
<dbReference type="SUPFAM" id="SSF48452">
    <property type="entry name" value="TPR-like"/>
    <property type="match status" value="1"/>
</dbReference>
<dbReference type="InterPro" id="IPR016032">
    <property type="entry name" value="Sig_transdc_resp-reg_C-effctor"/>
</dbReference>
<name>A0ABR8N0U3_9BACL</name>
<dbReference type="Gene3D" id="1.10.10.10">
    <property type="entry name" value="Winged helix-like DNA-binding domain superfamily/Winged helix DNA-binding domain"/>
    <property type="match status" value="1"/>
</dbReference>
<evidence type="ECO:0000256" key="6">
    <source>
        <dbReference type="PROSITE-ProRule" id="PRU00169"/>
    </source>
</evidence>
<dbReference type="InterPro" id="IPR001867">
    <property type="entry name" value="OmpR/PhoB-type_DNA-bd"/>
</dbReference>